<evidence type="ECO:0000313" key="2">
    <source>
        <dbReference type="EnsemblPlants" id="OB04G23520.1"/>
    </source>
</evidence>
<reference evidence="2" key="1">
    <citation type="journal article" date="2013" name="Nat. Commun.">
        <title>Whole-genome sequencing of Oryza brachyantha reveals mechanisms underlying Oryza genome evolution.</title>
        <authorList>
            <person name="Chen J."/>
            <person name="Huang Q."/>
            <person name="Gao D."/>
            <person name="Wang J."/>
            <person name="Lang Y."/>
            <person name="Liu T."/>
            <person name="Li B."/>
            <person name="Bai Z."/>
            <person name="Luis Goicoechea J."/>
            <person name="Liang C."/>
            <person name="Chen C."/>
            <person name="Zhang W."/>
            <person name="Sun S."/>
            <person name="Liao Y."/>
            <person name="Zhang X."/>
            <person name="Yang L."/>
            <person name="Song C."/>
            <person name="Wang M."/>
            <person name="Shi J."/>
            <person name="Liu G."/>
            <person name="Liu J."/>
            <person name="Zhou H."/>
            <person name="Zhou W."/>
            <person name="Yu Q."/>
            <person name="An N."/>
            <person name="Chen Y."/>
            <person name="Cai Q."/>
            <person name="Wang B."/>
            <person name="Liu B."/>
            <person name="Min J."/>
            <person name="Huang Y."/>
            <person name="Wu H."/>
            <person name="Li Z."/>
            <person name="Zhang Y."/>
            <person name="Yin Y."/>
            <person name="Song W."/>
            <person name="Jiang J."/>
            <person name="Jackson S.A."/>
            <person name="Wing R.A."/>
            <person name="Wang J."/>
            <person name="Chen M."/>
        </authorList>
    </citation>
    <scope>NUCLEOTIDE SEQUENCE [LARGE SCALE GENOMIC DNA]</scope>
    <source>
        <strain evidence="2">cv. IRGC 101232</strain>
    </source>
</reference>
<reference evidence="2" key="2">
    <citation type="submission" date="2013-04" db="UniProtKB">
        <authorList>
            <consortium name="EnsemblPlants"/>
        </authorList>
    </citation>
    <scope>IDENTIFICATION</scope>
</reference>
<dbReference type="HOGENOM" id="CLU_2188013_0_0_1"/>
<accession>J3LYX7</accession>
<dbReference type="Gramene" id="OB04G23520.1">
    <property type="protein sequence ID" value="OB04G23520.1"/>
    <property type="gene ID" value="OB04G23520"/>
</dbReference>
<name>J3LYX7_ORYBR</name>
<evidence type="ECO:0000256" key="1">
    <source>
        <dbReference type="SAM" id="MobiDB-lite"/>
    </source>
</evidence>
<dbReference type="Proteomes" id="UP000006038">
    <property type="component" value="Chromosome 4"/>
</dbReference>
<keyword evidence="3" id="KW-1185">Reference proteome</keyword>
<dbReference type="AlphaFoldDB" id="J3LYX7"/>
<sequence length="109" mass="12102">MSKLWPVLHAGEDAITVTWSLNATAAAPGADAGYRAVKLLYAVMQTIGDQNILLWASPKWIVGYLKISGAEWFLDLPSMAATIGGQWKRRERPRQRGPPPPTCCWPWEP</sequence>
<protein>
    <submittedName>
        <fullName evidence="2">Uncharacterized protein</fullName>
    </submittedName>
</protein>
<feature type="compositionally biased region" description="Pro residues" evidence="1">
    <location>
        <begin position="96"/>
        <end position="109"/>
    </location>
</feature>
<organism evidence="2">
    <name type="scientific">Oryza brachyantha</name>
    <name type="common">malo sina</name>
    <dbReference type="NCBI Taxonomy" id="4533"/>
    <lineage>
        <taxon>Eukaryota</taxon>
        <taxon>Viridiplantae</taxon>
        <taxon>Streptophyta</taxon>
        <taxon>Embryophyta</taxon>
        <taxon>Tracheophyta</taxon>
        <taxon>Spermatophyta</taxon>
        <taxon>Magnoliopsida</taxon>
        <taxon>Liliopsida</taxon>
        <taxon>Poales</taxon>
        <taxon>Poaceae</taxon>
        <taxon>BOP clade</taxon>
        <taxon>Oryzoideae</taxon>
        <taxon>Oryzeae</taxon>
        <taxon>Oryzinae</taxon>
        <taxon>Oryza</taxon>
    </lineage>
</organism>
<dbReference type="EnsemblPlants" id="OB04G23520.1">
    <property type="protein sequence ID" value="OB04G23520.1"/>
    <property type="gene ID" value="OB04G23520"/>
</dbReference>
<evidence type="ECO:0000313" key="3">
    <source>
        <dbReference type="Proteomes" id="UP000006038"/>
    </source>
</evidence>
<proteinExistence type="predicted"/>
<feature type="region of interest" description="Disordered" evidence="1">
    <location>
        <begin position="87"/>
        <end position="109"/>
    </location>
</feature>